<accession>A0A6G0SQ43</accession>
<organism evidence="1 2">
    <name type="scientific">Phytophthora fragariae</name>
    <dbReference type="NCBI Taxonomy" id="53985"/>
    <lineage>
        <taxon>Eukaryota</taxon>
        <taxon>Sar</taxon>
        <taxon>Stramenopiles</taxon>
        <taxon>Oomycota</taxon>
        <taxon>Peronosporomycetes</taxon>
        <taxon>Peronosporales</taxon>
        <taxon>Peronosporaceae</taxon>
        <taxon>Phytophthora</taxon>
    </lineage>
</organism>
<comment type="caution">
    <text evidence="1">The sequence shown here is derived from an EMBL/GenBank/DDBJ whole genome shotgun (WGS) entry which is preliminary data.</text>
</comment>
<reference evidence="1 2" key="1">
    <citation type="submission" date="2018-09" db="EMBL/GenBank/DDBJ databases">
        <title>Genomic investigation of the strawberry pathogen Phytophthora fragariae indicates pathogenicity is determined by transcriptional variation in three key races.</title>
        <authorList>
            <person name="Adams T.M."/>
            <person name="Armitage A.D."/>
            <person name="Sobczyk M.K."/>
            <person name="Bates H.J."/>
            <person name="Dunwell J.M."/>
            <person name="Nellist C.F."/>
            <person name="Harrison R.J."/>
        </authorList>
    </citation>
    <scope>NUCLEOTIDE SEQUENCE [LARGE SCALE GENOMIC DNA]</scope>
    <source>
        <strain evidence="1 2">NOV-77</strain>
    </source>
</reference>
<gene>
    <name evidence="1" type="ORF">PF008_g397</name>
</gene>
<dbReference type="EMBL" id="QXFY01000008">
    <property type="protein sequence ID" value="KAE9362091.1"/>
    <property type="molecule type" value="Genomic_DNA"/>
</dbReference>
<protein>
    <submittedName>
        <fullName evidence="1">Uncharacterized protein</fullName>
    </submittedName>
</protein>
<dbReference type="AlphaFoldDB" id="A0A6G0SQ43"/>
<proteinExistence type="predicted"/>
<evidence type="ECO:0000313" key="1">
    <source>
        <dbReference type="EMBL" id="KAE9362091.1"/>
    </source>
</evidence>
<name>A0A6G0SQ43_9STRA</name>
<evidence type="ECO:0000313" key="2">
    <source>
        <dbReference type="Proteomes" id="UP000486351"/>
    </source>
</evidence>
<sequence>MRLCGRGADVAEGGIGADRFDERTLDSTDWRTSTRIGVAADDVQRRPRAGARLAVDGVDVGRTLPLGSPSIRLAVARSMPLETLLLPSSVGHMLQLGTLRWTCGIEKASALDTLLTTRRVVLQLATTSPVLTERCIKRTIS</sequence>
<dbReference type="Proteomes" id="UP000486351">
    <property type="component" value="Unassembled WGS sequence"/>
</dbReference>